<dbReference type="SMART" id="SM01246">
    <property type="entry name" value="Josephin"/>
    <property type="match status" value="1"/>
</dbReference>
<organism evidence="13 14">
    <name type="scientific">Dryococelus australis</name>
    <dbReference type="NCBI Taxonomy" id="614101"/>
    <lineage>
        <taxon>Eukaryota</taxon>
        <taxon>Metazoa</taxon>
        <taxon>Ecdysozoa</taxon>
        <taxon>Arthropoda</taxon>
        <taxon>Hexapoda</taxon>
        <taxon>Insecta</taxon>
        <taxon>Pterygota</taxon>
        <taxon>Neoptera</taxon>
        <taxon>Polyneoptera</taxon>
        <taxon>Phasmatodea</taxon>
        <taxon>Verophasmatodea</taxon>
        <taxon>Anareolatae</taxon>
        <taxon>Phasmatidae</taxon>
        <taxon>Eurycanthinae</taxon>
        <taxon>Dryococelus</taxon>
    </lineage>
</organism>
<dbReference type="PANTHER" id="PTHR14159:SF0">
    <property type="entry name" value="ATAXIN-3-RELATED"/>
    <property type="match status" value="1"/>
</dbReference>
<evidence type="ECO:0000256" key="10">
    <source>
        <dbReference type="ARBA" id="ARBA00023242"/>
    </source>
</evidence>
<dbReference type="PANTHER" id="PTHR14159">
    <property type="entry name" value="ATAXIN-3-RELATED"/>
    <property type="match status" value="1"/>
</dbReference>
<evidence type="ECO:0000256" key="8">
    <source>
        <dbReference type="ARBA" id="ARBA00023015"/>
    </source>
</evidence>
<keyword evidence="7" id="KW-0788">Thiol protease</keyword>
<evidence type="ECO:0000256" key="2">
    <source>
        <dbReference type="ARBA" id="ARBA00004123"/>
    </source>
</evidence>
<evidence type="ECO:0000256" key="6">
    <source>
        <dbReference type="ARBA" id="ARBA00022801"/>
    </source>
</evidence>
<dbReference type="EMBL" id="JARBHB010000016">
    <property type="protein sequence ID" value="KAJ8866382.1"/>
    <property type="molecule type" value="Genomic_DNA"/>
</dbReference>
<protein>
    <recommendedName>
        <fullName evidence="3">ubiquitinyl hydrolase 1</fullName>
        <ecNumber evidence="3">3.4.19.12</ecNumber>
    </recommendedName>
</protein>
<evidence type="ECO:0000313" key="14">
    <source>
        <dbReference type="Proteomes" id="UP001159363"/>
    </source>
</evidence>
<evidence type="ECO:0000256" key="11">
    <source>
        <dbReference type="PROSITE-ProRule" id="PRU00331"/>
    </source>
</evidence>
<evidence type="ECO:0000256" key="4">
    <source>
        <dbReference type="ARBA" id="ARBA00022670"/>
    </source>
</evidence>
<evidence type="ECO:0000259" key="12">
    <source>
        <dbReference type="PROSITE" id="PS50957"/>
    </source>
</evidence>
<comment type="caution">
    <text evidence="13">The sequence shown here is derived from an EMBL/GenBank/DDBJ whole genome shotgun (WGS) entry which is preliminary data.</text>
</comment>
<dbReference type="Gene3D" id="1.10.287.10">
    <property type="entry name" value="S15/NS1, RNA-binding"/>
    <property type="match status" value="1"/>
</dbReference>
<dbReference type="PROSITE" id="PS50957">
    <property type="entry name" value="JOSEPHIN"/>
    <property type="match status" value="1"/>
</dbReference>
<comment type="subcellular location">
    <subcellularLocation>
        <location evidence="2">Nucleus</location>
    </subcellularLocation>
</comment>
<keyword evidence="4" id="KW-0645">Protease</keyword>
<keyword evidence="9" id="KW-0804">Transcription</keyword>
<evidence type="ECO:0000256" key="5">
    <source>
        <dbReference type="ARBA" id="ARBA00022786"/>
    </source>
</evidence>
<dbReference type="InterPro" id="IPR033865">
    <property type="entry name" value="Ataxin-3"/>
</dbReference>
<dbReference type="PRINTS" id="PR01233">
    <property type="entry name" value="JOSEPHIN"/>
</dbReference>
<evidence type="ECO:0000256" key="3">
    <source>
        <dbReference type="ARBA" id="ARBA00012759"/>
    </source>
</evidence>
<dbReference type="InterPro" id="IPR006155">
    <property type="entry name" value="Josephin"/>
</dbReference>
<evidence type="ECO:0000256" key="9">
    <source>
        <dbReference type="ARBA" id="ARBA00023163"/>
    </source>
</evidence>
<keyword evidence="8" id="KW-0805">Transcription regulation</keyword>
<keyword evidence="14" id="KW-1185">Reference proteome</keyword>
<dbReference type="Proteomes" id="UP001159363">
    <property type="component" value="Chromosome 15"/>
</dbReference>
<keyword evidence="6" id="KW-0378">Hydrolase</keyword>
<comment type="caution">
    <text evidence="11">Lacks conserved residue(s) required for the propagation of feature annotation.</text>
</comment>
<dbReference type="EC" id="3.4.19.12" evidence="3"/>
<evidence type="ECO:0000256" key="1">
    <source>
        <dbReference type="ARBA" id="ARBA00000707"/>
    </source>
</evidence>
<accession>A0ABQ9G4L8</accession>
<comment type="catalytic activity">
    <reaction evidence="1">
        <text>Thiol-dependent hydrolysis of ester, thioester, amide, peptide and isopeptide bonds formed by the C-terminal Gly of ubiquitin (a 76-residue protein attached to proteins as an intracellular targeting signal).</text>
        <dbReference type="EC" id="3.4.19.12"/>
    </reaction>
</comment>
<evidence type="ECO:0000256" key="7">
    <source>
        <dbReference type="ARBA" id="ARBA00022807"/>
    </source>
</evidence>
<name>A0ABQ9G4L8_9NEOP</name>
<evidence type="ECO:0000313" key="13">
    <source>
        <dbReference type="EMBL" id="KAJ8866382.1"/>
    </source>
</evidence>
<dbReference type="Pfam" id="PF02099">
    <property type="entry name" value="Josephin"/>
    <property type="match status" value="1"/>
</dbReference>
<feature type="domain" description="Josephin" evidence="12">
    <location>
        <begin position="1"/>
        <end position="84"/>
    </location>
</feature>
<proteinExistence type="predicted"/>
<keyword evidence="5" id="KW-0833">Ubl conjugation pathway</keyword>
<keyword evidence="10" id="KW-0539">Nucleus</keyword>
<reference evidence="13 14" key="1">
    <citation type="submission" date="2023-02" db="EMBL/GenBank/DDBJ databases">
        <title>LHISI_Scaffold_Assembly.</title>
        <authorList>
            <person name="Stuart O.P."/>
            <person name="Cleave R."/>
            <person name="Magrath M.J.L."/>
            <person name="Mikheyev A.S."/>
        </authorList>
    </citation>
    <scope>NUCLEOTIDE SEQUENCE [LARGE SCALE GENOMIC DNA]</scope>
    <source>
        <strain evidence="13">Daus_M_001</strain>
        <tissue evidence="13">Leg muscle</tissue>
    </source>
</reference>
<gene>
    <name evidence="13" type="ORF">PR048_032225</name>
</gene>
<sequence>MDTIFHEKQEGSLCAQHCLNALLQGSYFTPVDLAELAQQMDDEERSRMAECGVDSEEYRRFLEVCTVFNFSKPVGFTFTFEVGM</sequence>